<dbReference type="EMBL" id="ML991874">
    <property type="protein sequence ID" value="KAF2229128.1"/>
    <property type="molecule type" value="Genomic_DNA"/>
</dbReference>
<evidence type="ECO:0000313" key="4">
    <source>
        <dbReference type="Proteomes" id="UP000800092"/>
    </source>
</evidence>
<dbReference type="AlphaFoldDB" id="A0A6A6GU68"/>
<dbReference type="GO" id="GO:0005634">
    <property type="term" value="C:nucleus"/>
    <property type="evidence" value="ECO:0007669"/>
    <property type="project" value="TreeGrafter"/>
</dbReference>
<evidence type="ECO:0000259" key="2">
    <source>
        <dbReference type="PROSITE" id="PS51397"/>
    </source>
</evidence>
<feature type="compositionally biased region" description="Basic and acidic residues" evidence="1">
    <location>
        <begin position="254"/>
        <end position="268"/>
    </location>
</feature>
<feature type="compositionally biased region" description="Basic and acidic residues" evidence="1">
    <location>
        <begin position="183"/>
        <end position="197"/>
    </location>
</feature>
<feature type="compositionally biased region" description="Polar residues" evidence="1">
    <location>
        <begin position="380"/>
        <end position="393"/>
    </location>
</feature>
<dbReference type="InterPro" id="IPR013536">
    <property type="entry name" value="WLM_dom"/>
</dbReference>
<evidence type="ECO:0000313" key="3">
    <source>
        <dbReference type="EMBL" id="KAF2229128.1"/>
    </source>
</evidence>
<sequence>MPLGFERLNERTQRPNPLINFIKALPGPTSHIAEDFLSRIAAIVLPIMRANYIAVMALEEYPPNPEFAGRNFNAGEVIQLVLRGRSGGWLPFRSVQMVMVHELAHCKQMNHSRYFWGVRNAYAEELRGLWAKAYTGNGLWGKGRTILAEEYETQSAQDPREEPRSLCGGTFRSGGRKRKRKASVKEKPKESYAERQQRRIRRKFGEGGVTLGDDEGARMVLEKGKMQSGKPRVAGSKRGRELRAAAALARFDQVGKEQQVKRELRDSGSETESESEAEVSTGQQALDIDGKKMLDQQGRGLFKVCEDEDKHDNNVKRELDELHELDNWKSLPSADDQPQKLIKKEPGDLEIESKQSPSFDESDRTLKEVSEQDRNDQRDIGSQPTFFPSVKSQEAQKENQSRGALNKPDGHDKGRDKSHDCSTCAICSLKNDSESLTCMACGNVLDLDRLPDHWRCQSLACRGGLYVNAGDCGICGACGAAKRLTEE</sequence>
<evidence type="ECO:0000256" key="1">
    <source>
        <dbReference type="SAM" id="MobiDB-lite"/>
    </source>
</evidence>
<gene>
    <name evidence="3" type="ORF">EV356DRAFT_496470</name>
</gene>
<feature type="domain" description="WLM" evidence="2">
    <location>
        <begin position="10"/>
        <end position="252"/>
    </location>
</feature>
<name>A0A6A6GU68_VIRVR</name>
<feature type="region of interest" description="Disordered" evidence="1">
    <location>
        <begin position="254"/>
        <end position="292"/>
    </location>
</feature>
<feature type="region of interest" description="Disordered" evidence="1">
    <location>
        <begin position="328"/>
        <end position="420"/>
    </location>
</feature>
<dbReference type="OrthoDB" id="447842at2759"/>
<dbReference type="Proteomes" id="UP000800092">
    <property type="component" value="Unassembled WGS sequence"/>
</dbReference>
<proteinExistence type="predicted"/>
<keyword evidence="4" id="KW-1185">Reference proteome</keyword>
<accession>A0A6A6GU68</accession>
<dbReference type="InterPro" id="IPR053000">
    <property type="entry name" value="WSS1-like_metalloprotease"/>
</dbReference>
<feature type="compositionally biased region" description="Basic and acidic residues" evidence="1">
    <location>
        <begin position="408"/>
        <end position="420"/>
    </location>
</feature>
<dbReference type="PANTHER" id="PTHR46622:SF1">
    <property type="entry name" value="DNA-DEPENDENT METALLOPROTEASE WSS1"/>
    <property type="match status" value="1"/>
</dbReference>
<dbReference type="Pfam" id="PF08325">
    <property type="entry name" value="WLM"/>
    <property type="match status" value="1"/>
</dbReference>
<feature type="compositionally biased region" description="Basic and acidic residues" evidence="1">
    <location>
        <begin position="342"/>
        <end position="353"/>
    </location>
</feature>
<feature type="region of interest" description="Disordered" evidence="1">
    <location>
        <begin position="152"/>
        <end position="215"/>
    </location>
</feature>
<dbReference type="GO" id="GO:0008237">
    <property type="term" value="F:metallopeptidase activity"/>
    <property type="evidence" value="ECO:0007669"/>
    <property type="project" value="TreeGrafter"/>
</dbReference>
<dbReference type="GO" id="GO:0006281">
    <property type="term" value="P:DNA repair"/>
    <property type="evidence" value="ECO:0007669"/>
    <property type="project" value="TreeGrafter"/>
</dbReference>
<organism evidence="3 4">
    <name type="scientific">Viridothelium virens</name>
    <name type="common">Speckled blister lichen</name>
    <name type="synonym">Trypethelium virens</name>
    <dbReference type="NCBI Taxonomy" id="1048519"/>
    <lineage>
        <taxon>Eukaryota</taxon>
        <taxon>Fungi</taxon>
        <taxon>Dikarya</taxon>
        <taxon>Ascomycota</taxon>
        <taxon>Pezizomycotina</taxon>
        <taxon>Dothideomycetes</taxon>
        <taxon>Dothideomycetes incertae sedis</taxon>
        <taxon>Trypetheliales</taxon>
        <taxon>Trypetheliaceae</taxon>
        <taxon>Viridothelium</taxon>
    </lineage>
</organism>
<feature type="compositionally biased region" description="Basic and acidic residues" evidence="1">
    <location>
        <begin position="361"/>
        <end position="379"/>
    </location>
</feature>
<dbReference type="PANTHER" id="PTHR46622">
    <property type="entry name" value="DNA-DEPENDENT METALLOPROTEASE WSS1"/>
    <property type="match status" value="1"/>
</dbReference>
<dbReference type="PROSITE" id="PS51397">
    <property type="entry name" value="WLM"/>
    <property type="match status" value="1"/>
</dbReference>
<reference evidence="3" key="1">
    <citation type="journal article" date="2020" name="Stud. Mycol.">
        <title>101 Dothideomycetes genomes: a test case for predicting lifestyles and emergence of pathogens.</title>
        <authorList>
            <person name="Haridas S."/>
            <person name="Albert R."/>
            <person name="Binder M."/>
            <person name="Bloem J."/>
            <person name="Labutti K."/>
            <person name="Salamov A."/>
            <person name="Andreopoulos B."/>
            <person name="Baker S."/>
            <person name="Barry K."/>
            <person name="Bills G."/>
            <person name="Bluhm B."/>
            <person name="Cannon C."/>
            <person name="Castanera R."/>
            <person name="Culley D."/>
            <person name="Daum C."/>
            <person name="Ezra D."/>
            <person name="Gonzalez J."/>
            <person name="Henrissat B."/>
            <person name="Kuo A."/>
            <person name="Liang C."/>
            <person name="Lipzen A."/>
            <person name="Lutzoni F."/>
            <person name="Magnuson J."/>
            <person name="Mondo S."/>
            <person name="Nolan M."/>
            <person name="Ohm R."/>
            <person name="Pangilinan J."/>
            <person name="Park H.-J."/>
            <person name="Ramirez L."/>
            <person name="Alfaro M."/>
            <person name="Sun H."/>
            <person name="Tritt A."/>
            <person name="Yoshinaga Y."/>
            <person name="Zwiers L.-H."/>
            <person name="Turgeon B."/>
            <person name="Goodwin S."/>
            <person name="Spatafora J."/>
            <person name="Crous P."/>
            <person name="Grigoriev I."/>
        </authorList>
    </citation>
    <scope>NUCLEOTIDE SEQUENCE</scope>
    <source>
        <strain evidence="3">Tuck. ex Michener</strain>
    </source>
</reference>
<dbReference type="Gene3D" id="3.30.2010.10">
    <property type="entry name" value="Metalloproteases ('zincins'), catalytic domain"/>
    <property type="match status" value="1"/>
</dbReference>
<protein>
    <submittedName>
        <fullName evidence="3">WLM-domain-containing protein</fullName>
    </submittedName>
</protein>